<keyword evidence="7 15" id="KW-0812">Transmembrane</keyword>
<evidence type="ECO:0000256" key="13">
    <source>
        <dbReference type="ARBA" id="ARBA00023065"/>
    </source>
</evidence>
<evidence type="ECO:0000256" key="7">
    <source>
        <dbReference type="ARBA" id="ARBA00022692"/>
    </source>
</evidence>
<evidence type="ECO:0000256" key="12">
    <source>
        <dbReference type="ARBA" id="ARBA00022989"/>
    </source>
</evidence>
<dbReference type="SUPFAM" id="SSF81660">
    <property type="entry name" value="Metal cation-transporting ATPase, ATP-binding domain N"/>
    <property type="match status" value="1"/>
</dbReference>
<keyword evidence="4" id="KW-1003">Cell membrane</keyword>
<comment type="subcellular location">
    <subcellularLocation>
        <location evidence="1">Cell membrane</location>
        <topology evidence="1">Multi-pass membrane protein</topology>
    </subcellularLocation>
</comment>
<organism evidence="17 18">
    <name type="scientific">Ostreococcus tauri</name>
    <name type="common">Marine green alga</name>
    <dbReference type="NCBI Taxonomy" id="70448"/>
    <lineage>
        <taxon>Eukaryota</taxon>
        <taxon>Viridiplantae</taxon>
        <taxon>Chlorophyta</taxon>
        <taxon>Mamiellophyceae</taxon>
        <taxon>Mamiellales</taxon>
        <taxon>Bathycoccaceae</taxon>
        <taxon>Ostreococcus</taxon>
    </lineage>
</organism>
<dbReference type="GeneID" id="9835027"/>
<evidence type="ECO:0000256" key="8">
    <source>
        <dbReference type="ARBA" id="ARBA00022741"/>
    </source>
</evidence>
<feature type="transmembrane region" description="Helical" evidence="15">
    <location>
        <begin position="275"/>
        <end position="295"/>
    </location>
</feature>
<dbReference type="Gene3D" id="1.20.1110.10">
    <property type="entry name" value="Calcium-transporting ATPase, transmembrane domain"/>
    <property type="match status" value="2"/>
</dbReference>
<dbReference type="NCBIfam" id="TIGR01494">
    <property type="entry name" value="ATPase_P-type"/>
    <property type="match status" value="2"/>
</dbReference>
<keyword evidence="9" id="KW-0067">ATP-binding</keyword>
<dbReference type="NCBIfam" id="TIGR01106">
    <property type="entry name" value="ATPase-IIC_X-K"/>
    <property type="match status" value="1"/>
</dbReference>
<feature type="transmembrane region" description="Helical" evidence="15">
    <location>
        <begin position="301"/>
        <end position="330"/>
    </location>
</feature>
<dbReference type="Pfam" id="PF13246">
    <property type="entry name" value="Cation_ATPase"/>
    <property type="match status" value="1"/>
</dbReference>
<evidence type="ECO:0000256" key="14">
    <source>
        <dbReference type="ARBA" id="ARBA00023136"/>
    </source>
</evidence>
<dbReference type="GO" id="GO:1902600">
    <property type="term" value="P:proton transmembrane transport"/>
    <property type="evidence" value="ECO:0007669"/>
    <property type="project" value="TreeGrafter"/>
</dbReference>
<evidence type="ECO:0000313" key="17">
    <source>
        <dbReference type="EMBL" id="CEF96527.1"/>
    </source>
</evidence>
<evidence type="ECO:0000256" key="6">
    <source>
        <dbReference type="ARBA" id="ARBA00022553"/>
    </source>
</evidence>
<dbReference type="GO" id="GO:0005391">
    <property type="term" value="F:P-type sodium:potassium-exchanging transporter activity"/>
    <property type="evidence" value="ECO:0007669"/>
    <property type="project" value="TreeGrafter"/>
</dbReference>
<dbReference type="GO" id="GO:0030007">
    <property type="term" value="P:intracellular potassium ion homeostasis"/>
    <property type="evidence" value="ECO:0007669"/>
    <property type="project" value="TreeGrafter"/>
</dbReference>
<dbReference type="Proteomes" id="UP000009170">
    <property type="component" value="Unassembled WGS sequence"/>
</dbReference>
<dbReference type="GO" id="GO:0016887">
    <property type="term" value="F:ATP hydrolysis activity"/>
    <property type="evidence" value="ECO:0007669"/>
    <property type="project" value="InterPro"/>
</dbReference>
<dbReference type="SUPFAM" id="SSF81665">
    <property type="entry name" value="Calcium ATPase, transmembrane domain M"/>
    <property type="match status" value="1"/>
</dbReference>
<dbReference type="GO" id="GO:0036376">
    <property type="term" value="P:sodium ion export across plasma membrane"/>
    <property type="evidence" value="ECO:0007669"/>
    <property type="project" value="TreeGrafter"/>
</dbReference>
<dbReference type="SUPFAM" id="SSF81653">
    <property type="entry name" value="Calcium ATPase, transduction domain A"/>
    <property type="match status" value="1"/>
</dbReference>
<evidence type="ECO:0000256" key="15">
    <source>
        <dbReference type="SAM" id="Phobius"/>
    </source>
</evidence>
<dbReference type="InterPro" id="IPR005775">
    <property type="entry name" value="P-type_ATPase_IIC"/>
</dbReference>
<evidence type="ECO:0000256" key="1">
    <source>
        <dbReference type="ARBA" id="ARBA00004651"/>
    </source>
</evidence>
<dbReference type="GO" id="GO:1990573">
    <property type="term" value="P:potassium ion import across plasma membrane"/>
    <property type="evidence" value="ECO:0007669"/>
    <property type="project" value="TreeGrafter"/>
</dbReference>
<feature type="transmembrane region" description="Helical" evidence="15">
    <location>
        <begin position="1102"/>
        <end position="1119"/>
    </location>
</feature>
<keyword evidence="8" id="KW-0547">Nucleotide-binding</keyword>
<dbReference type="InterPro" id="IPR044492">
    <property type="entry name" value="P_typ_ATPase_HD_dom"/>
</dbReference>
<dbReference type="PANTHER" id="PTHR43294:SF21">
    <property type="entry name" value="CATION TRANSPORTING ATPASE"/>
    <property type="match status" value="1"/>
</dbReference>
<dbReference type="Pfam" id="PF00122">
    <property type="entry name" value="E1-E2_ATPase"/>
    <property type="match status" value="1"/>
</dbReference>
<dbReference type="GO" id="GO:0006883">
    <property type="term" value="P:intracellular sodium ion homeostasis"/>
    <property type="evidence" value="ECO:0007669"/>
    <property type="project" value="TreeGrafter"/>
</dbReference>
<reference evidence="17 18" key="2">
    <citation type="journal article" date="2014" name="BMC Genomics">
        <title>An improved genome of the model marine alga Ostreococcus tauri unfolds by assessing Illumina de novo assemblies.</title>
        <authorList>
            <person name="Blanc-Mathieu R."/>
            <person name="Verhelst B."/>
            <person name="Derelle E."/>
            <person name="Rombauts S."/>
            <person name="Bouget F.Y."/>
            <person name="Carre I."/>
            <person name="Chateau A."/>
            <person name="Eyre-Walker A."/>
            <person name="Grimsley N."/>
            <person name="Moreau H."/>
            <person name="Piegu B."/>
            <person name="Rivals E."/>
            <person name="Schackwitz W."/>
            <person name="Van de Peer Y."/>
            <person name="Piganeau G."/>
        </authorList>
    </citation>
    <scope>NUCLEOTIDE SEQUENCE [LARGE SCALE GENOMIC DNA]</scope>
    <source>
        <strain evidence="18">OTTH 0595 / CCAP 157/2 / RCC745</strain>
    </source>
</reference>
<dbReference type="PROSITE" id="PS00154">
    <property type="entry name" value="ATPASE_E1_E2"/>
    <property type="match status" value="1"/>
</dbReference>
<sequence>MSKSKAEAKAERAAALRKDVDFVEHTWEADKLYEHFGCTLEKGLSAEQVLVNRAKYGENRLTPPELTPWYIKFLMQFANFFALLLLGGGALCFVGYGIDTEKDATNLYLGVVLFTVVIITATFSYLQEAKSEAIMEGFKNMIPKKCKVIRDGKAVVLDAWELVPGDVVELNDGDQVPADIRVMKSNELKVDNSSLTGESEPQDRSPELARTATGELVTQPLESVNLCFYTTIINSGSGRGVVIGSGDRTVMGQIAGLATETSSEDSPIAKEIKKFIQLISIVAITLGVVFFIVGLTNGTEIIQNVVFMIGIIVANVPEGLLATVTVSLALTAKRMHAKNVLVKNLEAVETLGSTTVIASDKTGTLTQNRMTVVHAWYDNEVVFCPAGKNIPDLKVISEPGMTADGEKFYDTKSEAFQRLLQVATLCNNAEYLTKNEDGSYIDLKAEMMNPTFNILKQPASGDASEQGLLKLVQPLNDALETRAAYPKLFEIKFNSTNKWQLSIHKQPGGKPPLLVLKGAPERVLAKCTSYFANGKTSSKTSDFENTYTTAYEGLGGRGERVLGFAFKELSGFKDDFKFTAKPKPNFPIDDLTFVGLLSLIDPPREGVPEAVTKCNRARIKVYMVTGDHPITAAAIAKQVNIITQENLDNGSAIVVKGDDIRAWTEIEDQVEQRKKWDWALDHKQIVWARVSPAHKLLIVENCQRRGEIVAVTGDGVNDAPALKKGDIGVAMGIAGKDVSKEAADMILMDDNFASIVNGVEEGRLIFDNLKKSIAYTLSSNIPEIAPFLIYITMKIPLPLSTVLILCVDLGTDMVPAISMAYEEKEADIMDRPPRDSKKDRLVNFRLISFAYFQIGIIQALAGFFTYMLVLNDYGYTPSILVGNGLEFLDSQLLCTLTSETAVDSSTGNQYFRPKKCGFGCADSKEGPMKDVCVGGCAIPRAYVPGNPLTSAHGTASAFLASDSNFAVDPFIEFDENGFRGEGYTCNRGCSSRADNSASISTVESTAFAYMCDAGGHANANSTWGFSRGYVDGRSIAPKGAYYWWNGAPQSLPNMDYQKAALEYAQTAYFITIIIVQWADLLIAKTRKLSIFEQGMGNDFMNFGLIFETVLGATLCYTPFANKVFGTRPLHILHWFAGVPWSILIFVYDELRKAFIRRNPKGWLDRWTYW</sequence>
<evidence type="ECO:0000256" key="2">
    <source>
        <dbReference type="ARBA" id="ARBA00006934"/>
    </source>
</evidence>
<dbReference type="InterPro" id="IPR023299">
    <property type="entry name" value="ATPase_P-typ_cyto_dom_N"/>
</dbReference>
<dbReference type="SMART" id="SM00831">
    <property type="entry name" value="Cation_ATPase_N"/>
    <property type="match status" value="1"/>
</dbReference>
<feature type="domain" description="Cation-transporting P-type ATPase N-terminal" evidence="16">
    <location>
        <begin position="23"/>
        <end position="97"/>
    </location>
</feature>
<dbReference type="FunFam" id="1.20.1110.10:FF:000095">
    <property type="entry name" value="Sodium/potassium-transporting ATPase subunit alpha-1"/>
    <property type="match status" value="1"/>
</dbReference>
<dbReference type="EMBL" id="CAID01000001">
    <property type="protein sequence ID" value="CEF96527.1"/>
    <property type="molecule type" value="Genomic_DNA"/>
</dbReference>
<dbReference type="InterPro" id="IPR001757">
    <property type="entry name" value="P_typ_ATPase"/>
</dbReference>
<dbReference type="InterPro" id="IPR059000">
    <property type="entry name" value="ATPase_P-type_domA"/>
</dbReference>
<evidence type="ECO:0000256" key="10">
    <source>
        <dbReference type="ARBA" id="ARBA00022958"/>
    </source>
</evidence>
<dbReference type="GO" id="GO:0005524">
    <property type="term" value="F:ATP binding"/>
    <property type="evidence" value="ECO:0007669"/>
    <property type="project" value="UniProtKB-KW"/>
</dbReference>
<keyword evidence="5" id="KW-0633">Potassium transport</keyword>
<evidence type="ECO:0000313" key="18">
    <source>
        <dbReference type="Proteomes" id="UP000009170"/>
    </source>
</evidence>
<dbReference type="InterPro" id="IPR036412">
    <property type="entry name" value="HAD-like_sf"/>
</dbReference>
<dbReference type="SFLD" id="SFLDF00027">
    <property type="entry name" value="p-type_atpase"/>
    <property type="match status" value="1"/>
</dbReference>
<dbReference type="Gene3D" id="3.40.1110.10">
    <property type="entry name" value="Calcium-transporting ATPase, cytoplasmic domain N"/>
    <property type="match status" value="1"/>
</dbReference>
<evidence type="ECO:0000256" key="9">
    <source>
        <dbReference type="ARBA" id="ARBA00022840"/>
    </source>
</evidence>
<keyword evidence="6" id="KW-0597">Phosphoprotein</keyword>
<dbReference type="InterPro" id="IPR004014">
    <property type="entry name" value="ATPase_P-typ_cation-transptr_N"/>
</dbReference>
<dbReference type="Gene3D" id="2.70.150.10">
    <property type="entry name" value="Calcium-transporting ATPase, cytoplasmic transduction domain A"/>
    <property type="match status" value="1"/>
</dbReference>
<comment type="similarity">
    <text evidence="2">Belongs to the cation transport ATPase (P-type) (TC 3.A.3) family. Type IIC subfamily.</text>
</comment>
<feature type="transmembrane region" description="Helical" evidence="15">
    <location>
        <begin position="77"/>
        <end position="98"/>
    </location>
</feature>
<dbReference type="RefSeq" id="XP_022838144.1">
    <property type="nucleotide sequence ID" value="XM_022985245.1"/>
</dbReference>
<dbReference type="Pfam" id="PF00690">
    <property type="entry name" value="Cation_ATPase_N"/>
    <property type="match status" value="1"/>
</dbReference>
<keyword evidence="18" id="KW-1185">Reference proteome</keyword>
<dbReference type="PRINTS" id="PR00121">
    <property type="entry name" value="NAKATPASE"/>
</dbReference>
<dbReference type="InterPro" id="IPR006068">
    <property type="entry name" value="ATPase_P-typ_cation-transptr_C"/>
</dbReference>
<keyword evidence="14 15" id="KW-0472">Membrane</keyword>
<dbReference type="GO" id="GO:0005886">
    <property type="term" value="C:plasma membrane"/>
    <property type="evidence" value="ECO:0007669"/>
    <property type="project" value="UniProtKB-SubCell"/>
</dbReference>
<dbReference type="SUPFAM" id="SSF56784">
    <property type="entry name" value="HAD-like"/>
    <property type="match status" value="1"/>
</dbReference>
<evidence type="ECO:0000256" key="4">
    <source>
        <dbReference type="ARBA" id="ARBA00022475"/>
    </source>
</evidence>
<keyword evidence="11" id="KW-1278">Translocase</keyword>
<evidence type="ECO:0000256" key="11">
    <source>
        <dbReference type="ARBA" id="ARBA00022967"/>
    </source>
</evidence>
<dbReference type="InterPro" id="IPR008250">
    <property type="entry name" value="ATPase_P-typ_transduc_dom_A_sf"/>
</dbReference>
<evidence type="ECO:0000256" key="3">
    <source>
        <dbReference type="ARBA" id="ARBA00022448"/>
    </source>
</evidence>
<dbReference type="STRING" id="70448.A0A090M1W3"/>
<dbReference type="Gene3D" id="3.40.50.1000">
    <property type="entry name" value="HAD superfamily/HAD-like"/>
    <property type="match status" value="1"/>
</dbReference>
<dbReference type="PANTHER" id="PTHR43294">
    <property type="entry name" value="SODIUM/POTASSIUM-TRANSPORTING ATPASE SUBUNIT ALPHA"/>
    <property type="match status" value="1"/>
</dbReference>
<feature type="transmembrane region" description="Helical" evidence="15">
    <location>
        <begin position="1063"/>
        <end position="1082"/>
    </location>
</feature>
<evidence type="ECO:0000256" key="5">
    <source>
        <dbReference type="ARBA" id="ARBA00022538"/>
    </source>
</evidence>
<protein>
    <submittedName>
        <fullName evidence="17">Cation-transporting P-type ATPase, C-terminal</fullName>
    </submittedName>
</protein>
<keyword evidence="10" id="KW-0630">Potassium</keyword>
<dbReference type="KEGG" id="ota:OT_ostta01g00890"/>
<proteinExistence type="inferred from homology"/>
<dbReference type="Pfam" id="PF00689">
    <property type="entry name" value="Cation_ATPase_C"/>
    <property type="match status" value="2"/>
</dbReference>
<dbReference type="FunFam" id="3.40.50.1000:FF:000083">
    <property type="entry name" value="Sodium/potassium-transporting ATPase subunit alpha"/>
    <property type="match status" value="1"/>
</dbReference>
<dbReference type="SFLD" id="SFLDS00003">
    <property type="entry name" value="Haloacid_Dehalogenase"/>
    <property type="match status" value="1"/>
</dbReference>
<dbReference type="FunFam" id="2.70.150.10:FF:000003">
    <property type="entry name" value="Sodium/potassium-transporting ATPase subunit alpha"/>
    <property type="match status" value="1"/>
</dbReference>
<dbReference type="InterPro" id="IPR023214">
    <property type="entry name" value="HAD_sf"/>
</dbReference>
<comment type="caution">
    <text evidence="17">The sequence shown here is derived from an EMBL/GenBank/DDBJ whole genome shotgun (WGS) entry which is preliminary data.</text>
</comment>
<keyword evidence="3" id="KW-0813">Transport</keyword>
<feature type="transmembrane region" description="Helical" evidence="15">
    <location>
        <begin position="104"/>
        <end position="126"/>
    </location>
</feature>
<keyword evidence="13" id="KW-0406">Ion transport</keyword>
<name>A0A090M1W3_OSTTA</name>
<dbReference type="InterPro" id="IPR050510">
    <property type="entry name" value="Cation_transp_ATPase_P-type"/>
</dbReference>
<dbReference type="InterPro" id="IPR023298">
    <property type="entry name" value="ATPase_P-typ_TM_dom_sf"/>
</dbReference>
<dbReference type="InterPro" id="IPR018303">
    <property type="entry name" value="ATPase_P-typ_P_site"/>
</dbReference>
<dbReference type="OrthoDB" id="158672at2759"/>
<keyword evidence="12 15" id="KW-1133">Transmembrane helix</keyword>
<dbReference type="SFLD" id="SFLDG00002">
    <property type="entry name" value="C1.7:_P-type_atpase_like"/>
    <property type="match status" value="1"/>
</dbReference>
<reference evidence="18" key="1">
    <citation type="journal article" date="2006" name="Proc. Natl. Acad. Sci. U.S.A.">
        <title>Genome analysis of the smallest free-living eukaryote Ostreococcus tauri unveils many unique features.</title>
        <authorList>
            <person name="Derelle E."/>
            <person name="Ferraz C."/>
            <person name="Rombauts S."/>
            <person name="Rouze P."/>
            <person name="Worden A.Z."/>
            <person name="Robbens S."/>
            <person name="Partensky F."/>
            <person name="Degroeve S."/>
            <person name="Echeynie S."/>
            <person name="Cooke R."/>
            <person name="Saeys Y."/>
            <person name="Wuyts J."/>
            <person name="Jabbari K."/>
            <person name="Bowler C."/>
            <person name="Panaud O."/>
            <person name="Piegu B."/>
            <person name="Ball S.G."/>
            <person name="Ral J.-P."/>
            <person name="Bouget F.-Y."/>
            <person name="Piganeau G."/>
            <person name="De Baets B."/>
            <person name="Picard A."/>
            <person name="Delseny M."/>
            <person name="Demaille J."/>
            <person name="Van de Peer Y."/>
            <person name="Moreau H."/>
        </authorList>
    </citation>
    <scope>NUCLEOTIDE SEQUENCE [LARGE SCALE GENOMIC DNA]</scope>
    <source>
        <strain evidence="18">OTTH 0595 / CCAP 157/2 / RCC745</strain>
    </source>
</reference>
<gene>
    <name evidence="17" type="ORF">OT_ostta01g00890</name>
</gene>
<feature type="transmembrane region" description="Helical" evidence="15">
    <location>
        <begin position="1131"/>
        <end position="1150"/>
    </location>
</feature>
<accession>A0A090M1W3</accession>
<dbReference type="PRINTS" id="PR00119">
    <property type="entry name" value="CATATPASE"/>
</dbReference>
<dbReference type="AlphaFoldDB" id="A0A090M1W3"/>
<dbReference type="InParanoid" id="A0A090M1W3"/>
<feature type="transmembrane region" description="Helical" evidence="15">
    <location>
        <begin position="842"/>
        <end position="869"/>
    </location>
</feature>
<evidence type="ECO:0000259" key="16">
    <source>
        <dbReference type="SMART" id="SM00831"/>
    </source>
</evidence>